<keyword evidence="8" id="KW-1185">Reference proteome</keyword>
<protein>
    <submittedName>
        <fullName evidence="7">ABC transporter permease</fullName>
    </submittedName>
</protein>
<comment type="subcellular location">
    <subcellularLocation>
        <location evidence="1">Cell membrane</location>
        <topology evidence="1">Multi-pass membrane protein</topology>
    </subcellularLocation>
</comment>
<feature type="transmembrane region" description="Helical" evidence="6">
    <location>
        <begin position="276"/>
        <end position="294"/>
    </location>
</feature>
<evidence type="ECO:0000256" key="3">
    <source>
        <dbReference type="ARBA" id="ARBA00022692"/>
    </source>
</evidence>
<dbReference type="RefSeq" id="WP_249307709.1">
    <property type="nucleotide sequence ID" value="NZ_JACRSZ010000004.1"/>
</dbReference>
<feature type="transmembrane region" description="Helical" evidence="6">
    <location>
        <begin position="92"/>
        <end position="111"/>
    </location>
</feature>
<keyword evidence="4 6" id="KW-1133">Transmembrane helix</keyword>
<evidence type="ECO:0000313" key="7">
    <source>
        <dbReference type="EMBL" id="MBC8572595.1"/>
    </source>
</evidence>
<organism evidence="7 8">
    <name type="scientific">Jingyaoa shaoxingensis</name>
    <dbReference type="NCBI Taxonomy" id="2763671"/>
    <lineage>
        <taxon>Bacteria</taxon>
        <taxon>Bacillati</taxon>
        <taxon>Bacillota</taxon>
        <taxon>Clostridia</taxon>
        <taxon>Lachnospirales</taxon>
        <taxon>Lachnospiraceae</taxon>
        <taxon>Jingyaoa</taxon>
    </lineage>
</organism>
<evidence type="ECO:0000256" key="1">
    <source>
        <dbReference type="ARBA" id="ARBA00004651"/>
    </source>
</evidence>
<dbReference type="Pfam" id="PF02653">
    <property type="entry name" value="BPD_transp_2"/>
    <property type="match status" value="1"/>
</dbReference>
<evidence type="ECO:0000256" key="2">
    <source>
        <dbReference type="ARBA" id="ARBA00022475"/>
    </source>
</evidence>
<proteinExistence type="predicted"/>
<keyword evidence="3 6" id="KW-0812">Transmembrane</keyword>
<name>A0ABR7N876_9FIRM</name>
<evidence type="ECO:0000256" key="6">
    <source>
        <dbReference type="SAM" id="Phobius"/>
    </source>
</evidence>
<evidence type="ECO:0000313" key="8">
    <source>
        <dbReference type="Proteomes" id="UP000657421"/>
    </source>
</evidence>
<evidence type="ECO:0000256" key="5">
    <source>
        <dbReference type="ARBA" id="ARBA00023136"/>
    </source>
</evidence>
<dbReference type="Proteomes" id="UP000657421">
    <property type="component" value="Unassembled WGS sequence"/>
</dbReference>
<sequence length="307" mass="33347">MDMSKIFDLTLIYATIRSATPILFAALCCTITQQADILNIGTEGIMLTSSFVAVLTSVLTGSWMIAILMAIVSGVVMALIMAVANIKYSANICAIGMAINMFALAITKFGIKRFLGTSGTYSGPDIVGIPRIHVAAFDNNVFLNEVFNNWCITEVLGIIMVIVMWFLLFRTAWGLRVRCVGRFPMAAETAGINVRRLKYQVMIISGVMGGLAGAHLTLGYSKMFAENITNGRGFMGIAAMNFGAQNPILVWGGTLIFGCIDSIGARLQSYGIPSQFILMLPYIFTITVLVLAMWRKTTSEARKKSAL</sequence>
<feature type="transmembrane region" description="Helical" evidence="6">
    <location>
        <begin position="50"/>
        <end position="80"/>
    </location>
</feature>
<keyword evidence="5 6" id="KW-0472">Membrane</keyword>
<reference evidence="7 8" key="1">
    <citation type="submission" date="2020-08" db="EMBL/GenBank/DDBJ databases">
        <title>Genome public.</title>
        <authorList>
            <person name="Liu C."/>
            <person name="Sun Q."/>
        </authorList>
    </citation>
    <scope>NUCLEOTIDE SEQUENCE [LARGE SCALE GENOMIC DNA]</scope>
    <source>
        <strain evidence="7 8">NSJ-46</strain>
    </source>
</reference>
<feature type="transmembrane region" description="Helical" evidence="6">
    <location>
        <begin position="147"/>
        <end position="168"/>
    </location>
</feature>
<dbReference type="PANTHER" id="PTHR43370:SF1">
    <property type="entry name" value="GUANOSINE ABC TRANSPORTER PERMEASE PROTEIN NUPQ"/>
    <property type="match status" value="1"/>
</dbReference>
<gene>
    <name evidence="7" type="ORF">H8716_05765</name>
</gene>
<dbReference type="EMBL" id="JACRSZ010000004">
    <property type="protein sequence ID" value="MBC8572595.1"/>
    <property type="molecule type" value="Genomic_DNA"/>
</dbReference>
<accession>A0ABR7N876</accession>
<feature type="transmembrane region" description="Helical" evidence="6">
    <location>
        <begin position="201"/>
        <end position="220"/>
    </location>
</feature>
<keyword evidence="2" id="KW-1003">Cell membrane</keyword>
<dbReference type="InterPro" id="IPR001851">
    <property type="entry name" value="ABC_transp_permease"/>
</dbReference>
<dbReference type="CDD" id="cd06580">
    <property type="entry name" value="TM_PBP1_transp_TpRbsC_like"/>
    <property type="match status" value="1"/>
</dbReference>
<comment type="caution">
    <text evidence="7">The sequence shown here is derived from an EMBL/GenBank/DDBJ whole genome shotgun (WGS) entry which is preliminary data.</text>
</comment>
<dbReference type="PANTHER" id="PTHR43370">
    <property type="entry name" value="SUGAR ABC TRANSPORTER INTEGRAL MEMBRANE PROTEIN-RELATED"/>
    <property type="match status" value="1"/>
</dbReference>
<evidence type="ECO:0000256" key="4">
    <source>
        <dbReference type="ARBA" id="ARBA00022989"/>
    </source>
</evidence>